<keyword evidence="4 6" id="KW-0472">Membrane</keyword>
<accession>A0A7H1NSY0</accession>
<dbReference type="GO" id="GO:0015990">
    <property type="term" value="P:electron transport coupled proton transport"/>
    <property type="evidence" value="ECO:0007669"/>
    <property type="project" value="TreeGrafter"/>
</dbReference>
<evidence type="ECO:0000256" key="1">
    <source>
        <dbReference type="ARBA" id="ARBA00004127"/>
    </source>
</evidence>
<keyword evidence="3 6" id="KW-1133">Transmembrane helix</keyword>
<dbReference type="Pfam" id="PF00662">
    <property type="entry name" value="Proton_antipo_N"/>
    <property type="match status" value="1"/>
</dbReference>
<dbReference type="GO" id="GO:0042773">
    <property type="term" value="P:ATP synthesis coupled electron transport"/>
    <property type="evidence" value="ECO:0007669"/>
    <property type="project" value="InterPro"/>
</dbReference>
<feature type="transmembrane region" description="Helical" evidence="6">
    <location>
        <begin position="229"/>
        <end position="250"/>
    </location>
</feature>
<feature type="transmembrane region" description="Helical" evidence="6">
    <location>
        <begin position="423"/>
        <end position="447"/>
    </location>
</feature>
<evidence type="ECO:0000259" key="8">
    <source>
        <dbReference type="Pfam" id="PF00662"/>
    </source>
</evidence>
<comment type="subcellular location">
    <subcellularLocation>
        <location evidence="1">Endomembrane system</location>
        <topology evidence="1">Multi-pass membrane protein</topology>
    </subcellularLocation>
    <subcellularLocation>
        <location evidence="5">Membrane</location>
        <topology evidence="5">Multi-pass membrane protein</topology>
    </subcellularLocation>
</comment>
<dbReference type="GO" id="GO:0016020">
    <property type="term" value="C:membrane"/>
    <property type="evidence" value="ECO:0007669"/>
    <property type="project" value="UniProtKB-SubCell"/>
</dbReference>
<feature type="transmembrane region" description="Helical" evidence="6">
    <location>
        <begin position="37"/>
        <end position="56"/>
    </location>
</feature>
<dbReference type="EMBL" id="CP060244">
    <property type="protein sequence ID" value="QNT78890.1"/>
    <property type="molecule type" value="Genomic_DNA"/>
</dbReference>
<dbReference type="AlphaFoldDB" id="A0A7H1NSY0"/>
<organism evidence="9 10">
    <name type="scientific">Entomobacter blattae</name>
    <dbReference type="NCBI Taxonomy" id="2762277"/>
    <lineage>
        <taxon>Bacteria</taxon>
        <taxon>Pseudomonadati</taxon>
        <taxon>Pseudomonadota</taxon>
        <taxon>Alphaproteobacteria</taxon>
        <taxon>Acetobacterales</taxon>
        <taxon>Acetobacteraceae</taxon>
        <taxon>Entomobacter</taxon>
    </lineage>
</organism>
<sequence length="646" mass="71446">MQPLTSLFCAAFLFPILGALVAGFAGRPLGDRFAQCVTLGCMSLSALAAVMALYIFQHSQFSVVQVHLLNWIDAGQFHAGWNLRLDTLSVTIVAMVTVISTLIHLYSIGYMGHDSMPSYRFFAYISFFTFAMLMLVTANDLIQLFCGWEGVGLASYLLIGYWYNKPSAAAAAIKAFVVNRIADLFFIVGIALLFLEFGSVSYDVIFAMIPNKISDVYILFGEHRVFEVIGILLFIGAVGKSAQLFLHVWLPDAMEGPTPVSALIHAATMVTAGVFLMARMSPLIEYALHTKALILFIGATTSFFAATVGLVQTDIKRTIAYSTCSQLGYMFIAVGVGAYQISVFHLTTHAFFKALLFLAAGVVIHALHDEQDMFKMGGLWKRIPVTYACFWIGSLALAGIYPFSGYWSKDAILEAAWMSHTSMGIYGWVLGSVTAFMTALYSWRLIFLVFHGQNRGDIKLSEVSESSFIMLFPLLVLSAGAIFLGMCVNNFYIGSQQAVFWNGSIVNAANNTIMSNYEHIPQLLSLVPSILAILGFIAAYICYIYNPKLPDFFAKRFSALYCIFKNKWFFDEIYDFVFVKPYRAIAKSLWKNGEENTVEGLPIVIGKITISGARQIVKLQTGSLAVYAFSMLIGLVVLITTLLIFR</sequence>
<proteinExistence type="predicted"/>
<feature type="transmembrane region" description="Helical" evidence="6">
    <location>
        <begin position="468"/>
        <end position="493"/>
    </location>
</feature>
<feature type="transmembrane region" description="Helical" evidence="6">
    <location>
        <begin position="142"/>
        <end position="163"/>
    </location>
</feature>
<evidence type="ECO:0000256" key="4">
    <source>
        <dbReference type="ARBA" id="ARBA00023136"/>
    </source>
</evidence>
<dbReference type="PANTHER" id="PTHR42829">
    <property type="entry name" value="NADH-UBIQUINONE OXIDOREDUCTASE CHAIN 5"/>
    <property type="match status" value="1"/>
</dbReference>
<name>A0A7H1NSY0_9PROT</name>
<dbReference type="Pfam" id="PF00361">
    <property type="entry name" value="Proton_antipo_M"/>
    <property type="match status" value="1"/>
</dbReference>
<evidence type="ECO:0000256" key="6">
    <source>
        <dbReference type="SAM" id="Phobius"/>
    </source>
</evidence>
<dbReference type="PRINTS" id="PR01435">
    <property type="entry name" value="NPOXDRDTASE5"/>
</dbReference>
<dbReference type="NCBIfam" id="NF005141">
    <property type="entry name" value="PRK06590.1"/>
    <property type="match status" value="1"/>
</dbReference>
<feature type="transmembrane region" description="Helical" evidence="6">
    <location>
        <begin position="350"/>
        <end position="367"/>
    </location>
</feature>
<feature type="transmembrane region" description="Helical" evidence="6">
    <location>
        <begin position="523"/>
        <end position="546"/>
    </location>
</feature>
<evidence type="ECO:0000256" key="5">
    <source>
        <dbReference type="RuleBase" id="RU000320"/>
    </source>
</evidence>
<dbReference type="GO" id="GO:0008137">
    <property type="term" value="F:NADH dehydrogenase (ubiquinone) activity"/>
    <property type="evidence" value="ECO:0007669"/>
    <property type="project" value="InterPro"/>
</dbReference>
<evidence type="ECO:0000256" key="3">
    <source>
        <dbReference type="ARBA" id="ARBA00022989"/>
    </source>
</evidence>
<dbReference type="Gene3D" id="1.20.5.2700">
    <property type="match status" value="1"/>
</dbReference>
<evidence type="ECO:0000313" key="9">
    <source>
        <dbReference type="EMBL" id="QNT78890.1"/>
    </source>
</evidence>
<evidence type="ECO:0000313" key="10">
    <source>
        <dbReference type="Proteomes" id="UP000516349"/>
    </source>
</evidence>
<keyword evidence="10" id="KW-1185">Reference proteome</keyword>
<dbReference type="InterPro" id="IPR018393">
    <property type="entry name" value="NADHpl_OxRdtase_5_subgr"/>
</dbReference>
<dbReference type="PANTHER" id="PTHR42829:SF2">
    <property type="entry name" value="NADH-UBIQUINONE OXIDOREDUCTASE CHAIN 5"/>
    <property type="match status" value="1"/>
</dbReference>
<dbReference type="InterPro" id="IPR001750">
    <property type="entry name" value="ND/Mrp_TM"/>
</dbReference>
<dbReference type="RefSeq" id="WP_203413109.1">
    <property type="nucleotide sequence ID" value="NZ_CP060244.1"/>
</dbReference>
<dbReference type="Proteomes" id="UP000516349">
    <property type="component" value="Chromosome"/>
</dbReference>
<dbReference type="InterPro" id="IPR003945">
    <property type="entry name" value="NU5C-like"/>
</dbReference>
<feature type="transmembrane region" description="Helical" evidence="6">
    <location>
        <begin position="292"/>
        <end position="315"/>
    </location>
</feature>
<feature type="transmembrane region" description="Helical" evidence="6">
    <location>
        <begin position="87"/>
        <end position="106"/>
    </location>
</feature>
<feature type="transmembrane region" description="Helical" evidence="6">
    <location>
        <begin position="624"/>
        <end position="645"/>
    </location>
</feature>
<evidence type="ECO:0000259" key="7">
    <source>
        <dbReference type="Pfam" id="PF00361"/>
    </source>
</evidence>
<dbReference type="KEGG" id="ebla:JGUZn3_16720"/>
<evidence type="ECO:0000256" key="2">
    <source>
        <dbReference type="ARBA" id="ARBA00022692"/>
    </source>
</evidence>
<dbReference type="GO" id="GO:0003954">
    <property type="term" value="F:NADH dehydrogenase activity"/>
    <property type="evidence" value="ECO:0007669"/>
    <property type="project" value="TreeGrafter"/>
</dbReference>
<feature type="transmembrane region" description="Helical" evidence="6">
    <location>
        <begin position="118"/>
        <end position="136"/>
    </location>
</feature>
<keyword evidence="9" id="KW-0560">Oxidoreductase</keyword>
<dbReference type="InterPro" id="IPR001516">
    <property type="entry name" value="Proton_antipo_N"/>
</dbReference>
<dbReference type="EC" id="1.6.5.11" evidence="9"/>
<feature type="transmembrane region" description="Helical" evidence="6">
    <location>
        <begin position="327"/>
        <end position="344"/>
    </location>
</feature>
<protein>
    <submittedName>
        <fullName evidence="9">NADH-quinone oxidoreductase subunit L</fullName>
        <ecNumber evidence="9">1.6.5.11</ecNumber>
    </submittedName>
</protein>
<feature type="domain" description="NADH-Ubiquinone oxidoreductase (complex I) chain 5 N-terminal" evidence="8">
    <location>
        <begin position="71"/>
        <end position="121"/>
    </location>
</feature>
<dbReference type="PRINTS" id="PR01434">
    <property type="entry name" value="NADHDHGNASE5"/>
</dbReference>
<reference evidence="9 10" key="1">
    <citation type="submission" date="2020-08" db="EMBL/GenBank/DDBJ databases">
        <title>Complete genome sequence of Entomobacter blattae G55GP.</title>
        <authorList>
            <person name="Poehlein A."/>
            <person name="Guzman J."/>
            <person name="Daniel R."/>
            <person name="Vilcinskas A."/>
        </authorList>
    </citation>
    <scope>NUCLEOTIDE SEQUENCE [LARGE SCALE GENOMIC DNA]</scope>
    <source>
        <strain evidence="9 10">G55GP</strain>
    </source>
</reference>
<keyword evidence="2 5" id="KW-0812">Transmembrane</keyword>
<feature type="transmembrane region" description="Helical" evidence="6">
    <location>
        <begin position="184"/>
        <end position="209"/>
    </location>
</feature>
<feature type="domain" description="NADH:quinone oxidoreductase/Mrp antiporter transmembrane" evidence="7">
    <location>
        <begin position="138"/>
        <end position="438"/>
    </location>
</feature>
<feature type="transmembrane region" description="Helical" evidence="6">
    <location>
        <begin position="262"/>
        <end position="280"/>
    </location>
</feature>
<gene>
    <name evidence="9" type="primary">nuoL</name>
    <name evidence="9" type="ORF">JGUZn3_16720</name>
</gene>
<dbReference type="GO" id="GO:0012505">
    <property type="term" value="C:endomembrane system"/>
    <property type="evidence" value="ECO:0007669"/>
    <property type="project" value="UniProtKB-SubCell"/>
</dbReference>
<feature type="transmembrane region" description="Helical" evidence="6">
    <location>
        <begin position="379"/>
        <end position="403"/>
    </location>
</feature>
<dbReference type="NCBIfam" id="TIGR01974">
    <property type="entry name" value="NDH_I_L"/>
    <property type="match status" value="1"/>
</dbReference>
<feature type="transmembrane region" description="Helical" evidence="6">
    <location>
        <begin position="6"/>
        <end position="25"/>
    </location>
</feature>